<dbReference type="Pfam" id="PF00106">
    <property type="entry name" value="adh_short"/>
    <property type="match status" value="1"/>
</dbReference>
<dbReference type="InterPro" id="IPR002347">
    <property type="entry name" value="SDR_fam"/>
</dbReference>
<dbReference type="PANTHER" id="PTHR24321">
    <property type="entry name" value="DEHYDROGENASES, SHORT CHAIN"/>
    <property type="match status" value="1"/>
</dbReference>
<dbReference type="GO" id="GO:0016491">
    <property type="term" value="F:oxidoreductase activity"/>
    <property type="evidence" value="ECO:0007669"/>
    <property type="project" value="UniProtKB-KW"/>
</dbReference>
<protein>
    <submittedName>
        <fullName evidence="5">Mycofactocin-coupled SDR family oxidoreductase</fullName>
        <ecNumber evidence="5">1.1.99.-</ecNumber>
    </submittedName>
</protein>
<sequence>MGLLDGKTALITGAGRGQGRAHALALASEGARIVAVDIGEGVESVPYALATEQDLARTAEEVETAGGSIVTVLADVRDQASLAAAVDAGLARFGAIDICVANAGVFSVAPIWEMSEQQWTQMIDINLSGVWRTAKAVLPHMIERRGGSLVLIASVNALEPGSGTGHYTSAKHGILGLCRSIAVEVAPYGVRCNAVCPGAVDTGMLNWPEMYNWLSGKESGGTHLDLRKAGARYHALAPADVMAPGDISGAVLFLSSDLARSVTGIALPVDRGHLLLPKTNENSASYADGLA</sequence>
<keyword evidence="6" id="KW-1185">Reference proteome</keyword>
<evidence type="ECO:0000256" key="3">
    <source>
        <dbReference type="ARBA" id="ARBA00023027"/>
    </source>
</evidence>
<evidence type="ECO:0000256" key="2">
    <source>
        <dbReference type="ARBA" id="ARBA00023002"/>
    </source>
</evidence>
<gene>
    <name evidence="5" type="ORF">GKO32_08505</name>
</gene>
<evidence type="ECO:0000313" key="6">
    <source>
        <dbReference type="Proteomes" id="UP000440096"/>
    </source>
</evidence>
<dbReference type="FunFam" id="3.40.50.720:FF:000084">
    <property type="entry name" value="Short-chain dehydrogenase reductase"/>
    <property type="match status" value="1"/>
</dbReference>
<dbReference type="AlphaFoldDB" id="A0A6N7Z2C0"/>
<keyword evidence="3" id="KW-0520">NAD</keyword>
<dbReference type="NCBIfam" id="TIGR03971">
    <property type="entry name" value="SDR_subfam_1"/>
    <property type="match status" value="1"/>
</dbReference>
<comment type="similarity">
    <text evidence="1 4">Belongs to the short-chain dehydrogenases/reductases (SDR) family.</text>
</comment>
<dbReference type="NCBIfam" id="NF009467">
    <property type="entry name" value="PRK12826.1-3"/>
    <property type="match status" value="1"/>
</dbReference>
<evidence type="ECO:0000256" key="4">
    <source>
        <dbReference type="RuleBase" id="RU000363"/>
    </source>
</evidence>
<dbReference type="EC" id="1.1.99.-" evidence="5"/>
<proteinExistence type="inferred from homology"/>
<accession>A0A6N7Z2C0</accession>
<dbReference type="RefSeq" id="WP_154756253.1">
    <property type="nucleotide sequence ID" value="NZ_WMBA01000009.1"/>
</dbReference>
<comment type="caution">
    <text evidence="5">The sequence shown here is derived from an EMBL/GenBank/DDBJ whole genome shotgun (WGS) entry which is preliminary data.</text>
</comment>
<dbReference type="PRINTS" id="PR00081">
    <property type="entry name" value="GDHRDH"/>
</dbReference>
<keyword evidence="2 5" id="KW-0560">Oxidoreductase</keyword>
<dbReference type="EMBL" id="WMBA01000009">
    <property type="protein sequence ID" value="MTD54020.1"/>
    <property type="molecule type" value="Genomic_DNA"/>
</dbReference>
<dbReference type="PROSITE" id="PS00061">
    <property type="entry name" value="ADH_SHORT"/>
    <property type="match status" value="1"/>
</dbReference>
<evidence type="ECO:0000313" key="5">
    <source>
        <dbReference type="EMBL" id="MTD54020.1"/>
    </source>
</evidence>
<name>A0A6N7Z2C0_9PSEU</name>
<dbReference type="Gene3D" id="3.40.50.720">
    <property type="entry name" value="NAD(P)-binding Rossmann-like Domain"/>
    <property type="match status" value="1"/>
</dbReference>
<dbReference type="CDD" id="cd05233">
    <property type="entry name" value="SDR_c"/>
    <property type="match status" value="1"/>
</dbReference>
<dbReference type="OrthoDB" id="3206777at2"/>
<dbReference type="InterPro" id="IPR020904">
    <property type="entry name" value="Sc_DH/Rdtase_CS"/>
</dbReference>
<dbReference type="InterPro" id="IPR023985">
    <property type="entry name" value="SDR_subfam_1"/>
</dbReference>
<dbReference type="InterPro" id="IPR036291">
    <property type="entry name" value="NAD(P)-bd_dom_sf"/>
</dbReference>
<reference evidence="5 6" key="1">
    <citation type="submission" date="2019-11" db="EMBL/GenBank/DDBJ databases">
        <title>Draft genome of Amycolatopsis RM579.</title>
        <authorList>
            <person name="Duangmal K."/>
            <person name="Mingma R."/>
        </authorList>
    </citation>
    <scope>NUCLEOTIDE SEQUENCE [LARGE SCALE GENOMIC DNA]</scope>
    <source>
        <strain evidence="5 6">RM579</strain>
    </source>
</reference>
<dbReference type="PRINTS" id="PR00080">
    <property type="entry name" value="SDRFAMILY"/>
</dbReference>
<evidence type="ECO:0000256" key="1">
    <source>
        <dbReference type="ARBA" id="ARBA00006484"/>
    </source>
</evidence>
<dbReference type="Proteomes" id="UP000440096">
    <property type="component" value="Unassembled WGS sequence"/>
</dbReference>
<dbReference type="PANTHER" id="PTHR24321:SF8">
    <property type="entry name" value="ESTRADIOL 17-BETA-DEHYDROGENASE 8-RELATED"/>
    <property type="match status" value="1"/>
</dbReference>
<organism evidence="5 6">
    <name type="scientific">Amycolatopsis pithecellobii</name>
    <dbReference type="NCBI Taxonomy" id="664692"/>
    <lineage>
        <taxon>Bacteria</taxon>
        <taxon>Bacillati</taxon>
        <taxon>Actinomycetota</taxon>
        <taxon>Actinomycetes</taxon>
        <taxon>Pseudonocardiales</taxon>
        <taxon>Pseudonocardiaceae</taxon>
        <taxon>Amycolatopsis</taxon>
    </lineage>
</organism>
<dbReference type="SUPFAM" id="SSF51735">
    <property type="entry name" value="NAD(P)-binding Rossmann-fold domains"/>
    <property type="match status" value="1"/>
</dbReference>